<dbReference type="EMBL" id="BOOY01000025">
    <property type="protein sequence ID" value="GIJ03771.1"/>
    <property type="molecule type" value="Genomic_DNA"/>
</dbReference>
<keyword evidence="4" id="KW-1185">Reference proteome</keyword>
<name>A0A8J3Y868_9ACTN</name>
<dbReference type="Proteomes" id="UP000652013">
    <property type="component" value="Unassembled WGS sequence"/>
</dbReference>
<evidence type="ECO:0000256" key="1">
    <source>
        <dbReference type="SAM" id="MobiDB-lite"/>
    </source>
</evidence>
<dbReference type="AlphaFoldDB" id="A0A8J3Y868"/>
<proteinExistence type="predicted"/>
<keyword evidence="2" id="KW-1133">Transmembrane helix</keyword>
<evidence type="ECO:0000313" key="4">
    <source>
        <dbReference type="Proteomes" id="UP000652013"/>
    </source>
</evidence>
<gene>
    <name evidence="3" type="ORF">Sya03_31230</name>
</gene>
<evidence type="ECO:0000256" key="2">
    <source>
        <dbReference type="SAM" id="Phobius"/>
    </source>
</evidence>
<dbReference type="RefSeq" id="WP_203939041.1">
    <property type="nucleotide sequence ID" value="NZ_BAAAGJ010000002.1"/>
</dbReference>
<protein>
    <submittedName>
        <fullName evidence="3">Uncharacterized protein</fullName>
    </submittedName>
</protein>
<dbReference type="Pfam" id="PF22564">
    <property type="entry name" value="HAAS"/>
    <property type="match status" value="1"/>
</dbReference>
<sequence length="177" mass="18190">MTTTNTTSDDAVREYLRAVDLRLGGLPLLQRRELVTDLETHIAAVRADRGAHSEGEVLEILERLGSPDVVAAAAYAEAGPSGAFPLPPPAPGARPYAADTYAAEPYAPAPSRAWVPVAIGLAIVTGLLFIAGVVALMFVARGDAASSVGPVPAPAEPYLPAPPAEPALPDGLVRPGQ</sequence>
<feature type="transmembrane region" description="Helical" evidence="2">
    <location>
        <begin position="113"/>
        <end position="139"/>
    </location>
</feature>
<feature type="compositionally biased region" description="Pro residues" evidence="1">
    <location>
        <begin position="155"/>
        <end position="166"/>
    </location>
</feature>
<accession>A0A8J3Y868</accession>
<reference evidence="3" key="1">
    <citation type="submission" date="2021-01" db="EMBL/GenBank/DDBJ databases">
        <title>Whole genome shotgun sequence of Spirilliplanes yamanashiensis NBRC 15828.</title>
        <authorList>
            <person name="Komaki H."/>
            <person name="Tamura T."/>
        </authorList>
    </citation>
    <scope>NUCLEOTIDE SEQUENCE</scope>
    <source>
        <strain evidence="3">NBRC 15828</strain>
    </source>
</reference>
<feature type="region of interest" description="Disordered" evidence="1">
    <location>
        <begin position="155"/>
        <end position="177"/>
    </location>
</feature>
<organism evidence="3 4">
    <name type="scientific">Spirilliplanes yamanashiensis</name>
    <dbReference type="NCBI Taxonomy" id="42233"/>
    <lineage>
        <taxon>Bacteria</taxon>
        <taxon>Bacillati</taxon>
        <taxon>Actinomycetota</taxon>
        <taxon>Actinomycetes</taxon>
        <taxon>Micromonosporales</taxon>
        <taxon>Micromonosporaceae</taxon>
        <taxon>Spirilliplanes</taxon>
    </lineage>
</organism>
<evidence type="ECO:0000313" key="3">
    <source>
        <dbReference type="EMBL" id="GIJ03771.1"/>
    </source>
</evidence>
<keyword evidence="2" id="KW-0472">Membrane</keyword>
<comment type="caution">
    <text evidence="3">The sequence shown here is derived from an EMBL/GenBank/DDBJ whole genome shotgun (WGS) entry which is preliminary data.</text>
</comment>
<keyword evidence="2" id="KW-0812">Transmembrane</keyword>